<organism evidence="1 2">
    <name type="scientific">Mycobacteroides chelonae</name>
    <name type="common">Mycobacterium chelonae</name>
    <dbReference type="NCBI Taxonomy" id="1774"/>
    <lineage>
        <taxon>Bacteria</taxon>
        <taxon>Bacillati</taxon>
        <taxon>Actinomycetota</taxon>
        <taxon>Actinomycetes</taxon>
        <taxon>Mycobacteriales</taxon>
        <taxon>Mycobacteriaceae</taxon>
        <taxon>Mycobacteroides</taxon>
    </lineage>
</organism>
<protein>
    <recommendedName>
        <fullName evidence="3">Secreted protein</fullName>
    </recommendedName>
</protein>
<dbReference type="Proteomes" id="UP000180113">
    <property type="component" value="Unassembled WGS sequence"/>
</dbReference>
<gene>
    <name evidence="1" type="ORF">BKG62_11470</name>
</gene>
<accession>A0AB73MSC8</accession>
<dbReference type="RefSeq" id="WP_070930130.1">
    <property type="nucleotide sequence ID" value="NZ_JAPDRD010000002.1"/>
</dbReference>
<dbReference type="EMBL" id="MLHW01000009">
    <property type="protein sequence ID" value="OHT51499.1"/>
    <property type="molecule type" value="Genomic_DNA"/>
</dbReference>
<evidence type="ECO:0000313" key="1">
    <source>
        <dbReference type="EMBL" id="OHT51499.1"/>
    </source>
</evidence>
<reference evidence="1 2" key="1">
    <citation type="submission" date="2016-10" db="EMBL/GenBank/DDBJ databases">
        <title>Evaluation of Human, Animal and Environmental Mycobacterium chelonae Isolates by Core Genome Phylogenomic Analysis, Targeted Gene Comparison, and Anti-microbial Susceptibility Patterns: A Tale of Mistaken Identities.</title>
        <authorList>
            <person name="Fogelson S.B."/>
            <person name="Camus A.C."/>
            <person name="Lorenz W."/>
            <person name="Vasireddy R."/>
            <person name="Vasireddy S."/>
            <person name="Smith T."/>
            <person name="Brown-Elliott B.A."/>
            <person name="Wallace R.J.Jr."/>
            <person name="Hasan N.A."/>
            <person name="Reischl U."/>
            <person name="Sanchez S."/>
        </authorList>
    </citation>
    <scope>NUCLEOTIDE SEQUENCE [LARGE SCALE GENOMIC DNA]</scope>
    <source>
        <strain evidence="1 2">42895</strain>
    </source>
</reference>
<name>A0AB73MSC8_MYCCH</name>
<proteinExistence type="predicted"/>
<evidence type="ECO:0000313" key="2">
    <source>
        <dbReference type="Proteomes" id="UP000180113"/>
    </source>
</evidence>
<sequence>MNRMLRRNVLALLVIALLTPAYLFWVIQARYDEYAKVQHPDPDIVVAHHQSATLHGVIWSVKGILRENKSRSYSDRNKPLPQGTEILRVGFERTVVPGQQPPSPQACTPTLISGTTRWSRQTNGYSVTIDGTTTELDSVTVGPEGTNGTCKEDGVFQSGFLVPKGTRPDAIDVHILWGKSDSQTVRFQLVG</sequence>
<dbReference type="AlphaFoldDB" id="A0AB73MSC8"/>
<comment type="caution">
    <text evidence="1">The sequence shown here is derived from an EMBL/GenBank/DDBJ whole genome shotgun (WGS) entry which is preliminary data.</text>
</comment>
<evidence type="ECO:0008006" key="3">
    <source>
        <dbReference type="Google" id="ProtNLM"/>
    </source>
</evidence>